<organism evidence="1 2">
    <name type="scientific">Aegilops tauschii subsp. strangulata</name>
    <name type="common">Goatgrass</name>
    <dbReference type="NCBI Taxonomy" id="200361"/>
    <lineage>
        <taxon>Eukaryota</taxon>
        <taxon>Viridiplantae</taxon>
        <taxon>Streptophyta</taxon>
        <taxon>Embryophyta</taxon>
        <taxon>Tracheophyta</taxon>
        <taxon>Spermatophyta</taxon>
        <taxon>Magnoliopsida</taxon>
        <taxon>Liliopsida</taxon>
        <taxon>Poales</taxon>
        <taxon>Poaceae</taxon>
        <taxon>BOP clade</taxon>
        <taxon>Pooideae</taxon>
        <taxon>Triticodae</taxon>
        <taxon>Triticeae</taxon>
        <taxon>Triticinae</taxon>
        <taxon>Aegilops</taxon>
    </lineage>
</organism>
<proteinExistence type="predicted"/>
<reference evidence="1" key="4">
    <citation type="submission" date="2019-03" db="UniProtKB">
        <authorList>
            <consortium name="EnsemblPlants"/>
        </authorList>
    </citation>
    <scope>IDENTIFICATION</scope>
</reference>
<reference evidence="1" key="3">
    <citation type="journal article" date="2017" name="Nature">
        <title>Genome sequence of the progenitor of the wheat D genome Aegilops tauschii.</title>
        <authorList>
            <person name="Luo M.C."/>
            <person name="Gu Y.Q."/>
            <person name="Puiu D."/>
            <person name="Wang H."/>
            <person name="Twardziok S.O."/>
            <person name="Deal K.R."/>
            <person name="Huo N."/>
            <person name="Zhu T."/>
            <person name="Wang L."/>
            <person name="Wang Y."/>
            <person name="McGuire P.E."/>
            <person name="Liu S."/>
            <person name="Long H."/>
            <person name="Ramasamy R.K."/>
            <person name="Rodriguez J.C."/>
            <person name="Van S.L."/>
            <person name="Yuan L."/>
            <person name="Wang Z."/>
            <person name="Xia Z."/>
            <person name="Xiao L."/>
            <person name="Anderson O.D."/>
            <person name="Ouyang S."/>
            <person name="Liang Y."/>
            <person name="Zimin A.V."/>
            <person name="Pertea G."/>
            <person name="Qi P."/>
            <person name="Bennetzen J.L."/>
            <person name="Dai X."/>
            <person name="Dawson M.W."/>
            <person name="Muller H.G."/>
            <person name="Kugler K."/>
            <person name="Rivarola-Duarte L."/>
            <person name="Spannagl M."/>
            <person name="Mayer K.F.X."/>
            <person name="Lu F.H."/>
            <person name="Bevan M.W."/>
            <person name="Leroy P."/>
            <person name="Li P."/>
            <person name="You F.M."/>
            <person name="Sun Q."/>
            <person name="Liu Z."/>
            <person name="Lyons E."/>
            <person name="Wicker T."/>
            <person name="Salzberg S.L."/>
            <person name="Devos K.M."/>
            <person name="Dvorak J."/>
        </authorList>
    </citation>
    <scope>NUCLEOTIDE SEQUENCE [LARGE SCALE GENOMIC DNA]</scope>
    <source>
        <strain evidence="1">cv. AL8/78</strain>
    </source>
</reference>
<reference evidence="2" key="2">
    <citation type="journal article" date="2017" name="Nat. Plants">
        <title>The Aegilops tauschii genome reveals multiple impacts of transposons.</title>
        <authorList>
            <person name="Zhao G."/>
            <person name="Zou C."/>
            <person name="Li K."/>
            <person name="Wang K."/>
            <person name="Li T."/>
            <person name="Gao L."/>
            <person name="Zhang X."/>
            <person name="Wang H."/>
            <person name="Yang Z."/>
            <person name="Liu X."/>
            <person name="Jiang W."/>
            <person name="Mao L."/>
            <person name="Kong X."/>
            <person name="Jiao Y."/>
            <person name="Jia J."/>
        </authorList>
    </citation>
    <scope>NUCLEOTIDE SEQUENCE [LARGE SCALE GENOMIC DNA]</scope>
    <source>
        <strain evidence="2">cv. AL8/78</strain>
    </source>
</reference>
<dbReference type="EnsemblPlants" id="AET5Gv20391100.2">
    <property type="protein sequence ID" value="AET5Gv20391100.2"/>
    <property type="gene ID" value="AET5Gv20391100"/>
</dbReference>
<accession>A0A453KEC5</accession>
<keyword evidence="2" id="KW-1185">Reference proteome</keyword>
<reference evidence="2" key="1">
    <citation type="journal article" date="2014" name="Science">
        <title>Ancient hybridizations among the ancestral genomes of bread wheat.</title>
        <authorList>
            <consortium name="International Wheat Genome Sequencing Consortium,"/>
            <person name="Marcussen T."/>
            <person name="Sandve S.R."/>
            <person name="Heier L."/>
            <person name="Spannagl M."/>
            <person name="Pfeifer M."/>
            <person name="Jakobsen K.S."/>
            <person name="Wulff B.B."/>
            <person name="Steuernagel B."/>
            <person name="Mayer K.F."/>
            <person name="Olsen O.A."/>
        </authorList>
    </citation>
    <scope>NUCLEOTIDE SEQUENCE [LARGE SCALE GENOMIC DNA]</scope>
    <source>
        <strain evidence="2">cv. AL8/78</strain>
    </source>
</reference>
<dbReference type="AlphaFoldDB" id="A0A453KEC5"/>
<reference evidence="1" key="5">
    <citation type="journal article" date="2021" name="G3 (Bethesda)">
        <title>Aegilops tauschii genome assembly Aet v5.0 features greater sequence contiguity and improved annotation.</title>
        <authorList>
            <person name="Wang L."/>
            <person name="Zhu T."/>
            <person name="Rodriguez J.C."/>
            <person name="Deal K.R."/>
            <person name="Dubcovsky J."/>
            <person name="McGuire P.E."/>
            <person name="Lux T."/>
            <person name="Spannagl M."/>
            <person name="Mayer K.F.X."/>
            <person name="Baldrich P."/>
            <person name="Meyers B.C."/>
            <person name="Huo N."/>
            <person name="Gu Y.Q."/>
            <person name="Zhou H."/>
            <person name="Devos K.M."/>
            <person name="Bennetzen J.L."/>
            <person name="Unver T."/>
            <person name="Budak H."/>
            <person name="Gulick P.J."/>
            <person name="Galiba G."/>
            <person name="Kalapos B."/>
            <person name="Nelson D.R."/>
            <person name="Li P."/>
            <person name="You F.M."/>
            <person name="Luo M.C."/>
            <person name="Dvorak J."/>
        </authorList>
    </citation>
    <scope>NUCLEOTIDE SEQUENCE [LARGE SCALE GENOMIC DNA]</scope>
    <source>
        <strain evidence="1">cv. AL8/78</strain>
    </source>
</reference>
<sequence length="69" mass="7888">MSIALEYSCSSCSWDIIQNQIHHTVQRCNKQSRRSLQLKDLMISLIISKLTLSSLPPSRECAQDIFSSF</sequence>
<dbReference type="Gramene" id="AET5Gv20391100.2">
    <property type="protein sequence ID" value="AET5Gv20391100.2"/>
    <property type="gene ID" value="AET5Gv20391100"/>
</dbReference>
<evidence type="ECO:0000313" key="1">
    <source>
        <dbReference type="EnsemblPlants" id="AET5Gv20391100.2"/>
    </source>
</evidence>
<dbReference type="Proteomes" id="UP000015105">
    <property type="component" value="Chromosome 5D"/>
</dbReference>
<name>A0A453KEC5_AEGTS</name>
<evidence type="ECO:0000313" key="2">
    <source>
        <dbReference type="Proteomes" id="UP000015105"/>
    </source>
</evidence>
<protein>
    <submittedName>
        <fullName evidence="1">Uncharacterized protein</fullName>
    </submittedName>
</protein>